<sequence length="114" mass="12612">MSIRPFHHSLQAGLAQGQIAILITATLKTGSARAAVANSASQHSRTPSTIAGIERDAVVRLSVWRELDCVPDQITKSRRPRRRPLGAALCFMVVIVRGRECRSYRQCRWSGKSN</sequence>
<accession>M2Y2K8</accession>
<dbReference type="Proteomes" id="UP000016933">
    <property type="component" value="Unassembled WGS sequence"/>
</dbReference>
<proteinExistence type="predicted"/>
<reference evidence="1 2" key="2">
    <citation type="journal article" date="2012" name="PLoS Pathog.">
        <title>Diverse lifestyles and strategies of plant pathogenesis encoded in the genomes of eighteen Dothideomycetes fungi.</title>
        <authorList>
            <person name="Ohm R.A."/>
            <person name="Feau N."/>
            <person name="Henrissat B."/>
            <person name="Schoch C.L."/>
            <person name="Horwitz B.A."/>
            <person name="Barry K.W."/>
            <person name="Condon B.J."/>
            <person name="Copeland A.C."/>
            <person name="Dhillon B."/>
            <person name="Glaser F."/>
            <person name="Hesse C.N."/>
            <person name="Kosti I."/>
            <person name="LaButti K."/>
            <person name="Lindquist E.A."/>
            <person name="Lucas S."/>
            <person name="Salamov A.A."/>
            <person name="Bradshaw R.E."/>
            <person name="Ciuffetti L."/>
            <person name="Hamelin R.C."/>
            <person name="Kema G.H.J."/>
            <person name="Lawrence C."/>
            <person name="Scott J.A."/>
            <person name="Spatafora J.W."/>
            <person name="Turgeon B.G."/>
            <person name="de Wit P.J.G.M."/>
            <person name="Zhong S."/>
            <person name="Goodwin S.B."/>
            <person name="Grigoriev I.V."/>
        </authorList>
    </citation>
    <scope>NUCLEOTIDE SEQUENCE [LARGE SCALE GENOMIC DNA]</scope>
    <source>
        <strain evidence="2">NZE10 / CBS 128990</strain>
    </source>
</reference>
<organism evidence="1 2">
    <name type="scientific">Dothistroma septosporum (strain NZE10 / CBS 128990)</name>
    <name type="common">Red band needle blight fungus</name>
    <name type="synonym">Mycosphaerella pini</name>
    <dbReference type="NCBI Taxonomy" id="675120"/>
    <lineage>
        <taxon>Eukaryota</taxon>
        <taxon>Fungi</taxon>
        <taxon>Dikarya</taxon>
        <taxon>Ascomycota</taxon>
        <taxon>Pezizomycotina</taxon>
        <taxon>Dothideomycetes</taxon>
        <taxon>Dothideomycetidae</taxon>
        <taxon>Mycosphaerellales</taxon>
        <taxon>Mycosphaerellaceae</taxon>
        <taxon>Dothistroma</taxon>
    </lineage>
</organism>
<gene>
    <name evidence="1" type="ORF">DOTSEDRAFT_75256</name>
</gene>
<dbReference type="HOGENOM" id="CLU_2121007_0_0_1"/>
<dbReference type="AlphaFoldDB" id="M2Y2K8"/>
<protein>
    <submittedName>
        <fullName evidence="1">Uncharacterized protein</fullName>
    </submittedName>
</protein>
<keyword evidence="2" id="KW-1185">Reference proteome</keyword>
<reference evidence="2" key="1">
    <citation type="journal article" date="2012" name="PLoS Genet.">
        <title>The genomes of the fungal plant pathogens Cladosporium fulvum and Dothistroma septosporum reveal adaptation to different hosts and lifestyles but also signatures of common ancestry.</title>
        <authorList>
            <person name="de Wit P.J.G.M."/>
            <person name="van der Burgt A."/>
            <person name="Oekmen B."/>
            <person name="Stergiopoulos I."/>
            <person name="Abd-Elsalam K.A."/>
            <person name="Aerts A.L."/>
            <person name="Bahkali A.H."/>
            <person name="Beenen H.G."/>
            <person name="Chettri P."/>
            <person name="Cox M.P."/>
            <person name="Datema E."/>
            <person name="de Vries R.P."/>
            <person name="Dhillon B."/>
            <person name="Ganley A.R."/>
            <person name="Griffiths S.A."/>
            <person name="Guo Y."/>
            <person name="Hamelin R.C."/>
            <person name="Henrissat B."/>
            <person name="Kabir M.S."/>
            <person name="Jashni M.K."/>
            <person name="Kema G."/>
            <person name="Klaubauf S."/>
            <person name="Lapidus A."/>
            <person name="Levasseur A."/>
            <person name="Lindquist E."/>
            <person name="Mehrabi R."/>
            <person name="Ohm R.A."/>
            <person name="Owen T.J."/>
            <person name="Salamov A."/>
            <person name="Schwelm A."/>
            <person name="Schijlen E."/>
            <person name="Sun H."/>
            <person name="van den Burg H.A."/>
            <person name="van Ham R.C.H.J."/>
            <person name="Zhang S."/>
            <person name="Goodwin S.B."/>
            <person name="Grigoriev I.V."/>
            <person name="Collemare J."/>
            <person name="Bradshaw R.E."/>
        </authorList>
    </citation>
    <scope>NUCLEOTIDE SEQUENCE [LARGE SCALE GENOMIC DNA]</scope>
    <source>
        <strain evidence="2">NZE10 / CBS 128990</strain>
    </source>
</reference>
<name>M2Y2K8_DOTSN</name>
<dbReference type="EMBL" id="KB446545">
    <property type="protein sequence ID" value="EME39529.1"/>
    <property type="molecule type" value="Genomic_DNA"/>
</dbReference>
<evidence type="ECO:0000313" key="1">
    <source>
        <dbReference type="EMBL" id="EME39529.1"/>
    </source>
</evidence>
<evidence type="ECO:0000313" key="2">
    <source>
        <dbReference type="Proteomes" id="UP000016933"/>
    </source>
</evidence>